<dbReference type="GO" id="GO:0046872">
    <property type="term" value="F:metal ion binding"/>
    <property type="evidence" value="ECO:0007669"/>
    <property type="project" value="UniProtKB-KW"/>
</dbReference>
<reference evidence="7 8" key="1">
    <citation type="submission" date="2021-04" db="EMBL/GenBank/DDBJ databases">
        <title>The genome sequence of Ideonella sp. 3Y2.</title>
        <authorList>
            <person name="Liu Y."/>
        </authorList>
    </citation>
    <scope>NUCLEOTIDE SEQUENCE [LARGE SCALE GENOMIC DNA]</scope>
    <source>
        <strain evidence="7 8">3Y2</strain>
    </source>
</reference>
<keyword evidence="4" id="KW-0408">Iron</keyword>
<evidence type="ECO:0000256" key="6">
    <source>
        <dbReference type="SAM" id="MobiDB-lite"/>
    </source>
</evidence>
<organism evidence="7 8">
    <name type="scientific">Ideonella alba</name>
    <dbReference type="NCBI Taxonomy" id="2824118"/>
    <lineage>
        <taxon>Bacteria</taxon>
        <taxon>Pseudomonadati</taxon>
        <taxon>Pseudomonadota</taxon>
        <taxon>Betaproteobacteria</taxon>
        <taxon>Burkholderiales</taxon>
        <taxon>Sphaerotilaceae</taxon>
        <taxon>Ideonella</taxon>
    </lineage>
</organism>
<gene>
    <name evidence="7" type="ORF">KAK03_03865</name>
</gene>
<dbReference type="GO" id="GO:0020037">
    <property type="term" value="F:heme binding"/>
    <property type="evidence" value="ECO:0007669"/>
    <property type="project" value="InterPro"/>
</dbReference>
<dbReference type="PANTHER" id="PTHR47366:SF1">
    <property type="entry name" value="TWO-ON-TWO HEMOGLOBIN-3"/>
    <property type="match status" value="1"/>
</dbReference>
<evidence type="ECO:0000256" key="2">
    <source>
        <dbReference type="ARBA" id="ARBA00022617"/>
    </source>
</evidence>
<dbReference type="Gene3D" id="1.10.490.10">
    <property type="entry name" value="Globins"/>
    <property type="match status" value="1"/>
</dbReference>
<keyword evidence="8" id="KW-1185">Reference proteome</keyword>
<protein>
    <submittedName>
        <fullName evidence="7">Group II truncated hemoglobin</fullName>
    </submittedName>
</protein>
<dbReference type="Proteomes" id="UP000676246">
    <property type="component" value="Unassembled WGS sequence"/>
</dbReference>
<dbReference type="GO" id="GO:0019825">
    <property type="term" value="F:oxygen binding"/>
    <property type="evidence" value="ECO:0007669"/>
    <property type="project" value="InterPro"/>
</dbReference>
<dbReference type="InterPro" id="IPR012292">
    <property type="entry name" value="Globin/Proto"/>
</dbReference>
<dbReference type="PANTHER" id="PTHR47366">
    <property type="entry name" value="TWO-ON-TWO HEMOGLOBIN-3"/>
    <property type="match status" value="1"/>
</dbReference>
<dbReference type="InterPro" id="IPR009050">
    <property type="entry name" value="Globin-like_sf"/>
</dbReference>
<sequence>MLPREPRRPGRGGRGHPPGHVSSADHPDDAPPPGPTPFDRLGGESGVRALVDRFYDLMDLEPAYARLRAVHGSTLADARDKLFWFLCGWLGGPDHYIQRFGHPRLRARHLPFRIGSVERDQWLACMFQAMQELNVERSLAERLEKSLFDTADWMRNTPG</sequence>
<evidence type="ECO:0000313" key="7">
    <source>
        <dbReference type="EMBL" id="MBQ0929611.1"/>
    </source>
</evidence>
<evidence type="ECO:0000256" key="5">
    <source>
        <dbReference type="ARBA" id="ARBA00034496"/>
    </source>
</evidence>
<evidence type="ECO:0000313" key="8">
    <source>
        <dbReference type="Proteomes" id="UP000676246"/>
    </source>
</evidence>
<dbReference type="CDD" id="cd14773">
    <property type="entry name" value="TrHb2_PhHbO-like_O"/>
    <property type="match status" value="1"/>
</dbReference>
<dbReference type="GO" id="GO:0005344">
    <property type="term" value="F:oxygen carrier activity"/>
    <property type="evidence" value="ECO:0007669"/>
    <property type="project" value="InterPro"/>
</dbReference>
<evidence type="ECO:0000256" key="4">
    <source>
        <dbReference type="ARBA" id="ARBA00023004"/>
    </source>
</evidence>
<feature type="region of interest" description="Disordered" evidence="6">
    <location>
        <begin position="1"/>
        <end position="43"/>
    </location>
</feature>
<keyword evidence="3" id="KW-0479">Metal-binding</keyword>
<evidence type="ECO:0000256" key="3">
    <source>
        <dbReference type="ARBA" id="ARBA00022723"/>
    </source>
</evidence>
<dbReference type="SUPFAM" id="SSF46458">
    <property type="entry name" value="Globin-like"/>
    <property type="match status" value="1"/>
</dbReference>
<dbReference type="AlphaFoldDB" id="A0A941BCX4"/>
<dbReference type="InterPro" id="IPR044203">
    <property type="entry name" value="GlbO/GLB3-like"/>
</dbReference>
<keyword evidence="1" id="KW-0813">Transport</keyword>
<dbReference type="EMBL" id="JAGQDD010000002">
    <property type="protein sequence ID" value="MBQ0929611.1"/>
    <property type="molecule type" value="Genomic_DNA"/>
</dbReference>
<proteinExistence type="inferred from homology"/>
<evidence type="ECO:0000256" key="1">
    <source>
        <dbReference type="ARBA" id="ARBA00022448"/>
    </source>
</evidence>
<comment type="caution">
    <text evidence="7">The sequence shown here is derived from an EMBL/GenBank/DDBJ whole genome shotgun (WGS) entry which is preliminary data.</text>
</comment>
<comment type="similarity">
    <text evidence="5">Belongs to the truncated hemoglobin family. Group II subfamily.</text>
</comment>
<keyword evidence="2" id="KW-0349">Heme</keyword>
<name>A0A941BCX4_9BURK</name>
<accession>A0A941BCX4</accession>
<dbReference type="Pfam" id="PF01152">
    <property type="entry name" value="Bac_globin"/>
    <property type="match status" value="1"/>
</dbReference>
<dbReference type="InterPro" id="IPR001486">
    <property type="entry name" value="Hemoglobin_trunc"/>
</dbReference>